<name>A0A511ZAZ6_9BACL</name>
<dbReference type="CDD" id="cd12797">
    <property type="entry name" value="M23_peptidase"/>
    <property type="match status" value="1"/>
</dbReference>
<dbReference type="EMBL" id="BJYL01000041">
    <property type="protein sequence ID" value="GEN84608.1"/>
    <property type="molecule type" value="Genomic_DNA"/>
</dbReference>
<keyword evidence="4" id="KW-1185">Reference proteome</keyword>
<protein>
    <submittedName>
        <fullName evidence="3">Peptidase M23</fullName>
    </submittedName>
</protein>
<keyword evidence="1" id="KW-1133">Transmembrane helix</keyword>
<dbReference type="Gene3D" id="2.70.70.10">
    <property type="entry name" value="Glucose Permease (Domain IIA)"/>
    <property type="match status" value="1"/>
</dbReference>
<feature type="transmembrane region" description="Helical" evidence="1">
    <location>
        <begin position="33"/>
        <end position="53"/>
    </location>
</feature>
<dbReference type="RefSeq" id="WP_246111000.1">
    <property type="nucleotide sequence ID" value="NZ_BJYL01000041.1"/>
</dbReference>
<dbReference type="InterPro" id="IPR011055">
    <property type="entry name" value="Dup_hybrid_motif"/>
</dbReference>
<dbReference type="InterPro" id="IPR016047">
    <property type="entry name" value="M23ase_b-sheet_dom"/>
</dbReference>
<dbReference type="Pfam" id="PF01551">
    <property type="entry name" value="Peptidase_M23"/>
    <property type="match status" value="1"/>
</dbReference>
<keyword evidence="1" id="KW-0472">Membrane</keyword>
<evidence type="ECO:0000313" key="3">
    <source>
        <dbReference type="EMBL" id="GEN84608.1"/>
    </source>
</evidence>
<reference evidence="3 4" key="1">
    <citation type="submission" date="2019-07" db="EMBL/GenBank/DDBJ databases">
        <title>Whole genome shotgun sequence of Sporosarcina luteola NBRC 105378.</title>
        <authorList>
            <person name="Hosoyama A."/>
            <person name="Uohara A."/>
            <person name="Ohji S."/>
            <person name="Ichikawa N."/>
        </authorList>
    </citation>
    <scope>NUCLEOTIDE SEQUENCE [LARGE SCALE GENOMIC DNA]</scope>
    <source>
        <strain evidence="3 4">NBRC 105378</strain>
    </source>
</reference>
<dbReference type="GO" id="GO:0004222">
    <property type="term" value="F:metalloendopeptidase activity"/>
    <property type="evidence" value="ECO:0007669"/>
    <property type="project" value="TreeGrafter"/>
</dbReference>
<comment type="caution">
    <text evidence="3">The sequence shown here is derived from an EMBL/GenBank/DDBJ whole genome shotgun (WGS) entry which is preliminary data.</text>
</comment>
<feature type="transmembrane region" description="Helical" evidence="1">
    <location>
        <begin position="96"/>
        <end position="117"/>
    </location>
</feature>
<organism evidence="3 4">
    <name type="scientific">Sporosarcina luteola</name>
    <dbReference type="NCBI Taxonomy" id="582850"/>
    <lineage>
        <taxon>Bacteria</taxon>
        <taxon>Bacillati</taxon>
        <taxon>Bacillota</taxon>
        <taxon>Bacilli</taxon>
        <taxon>Bacillales</taxon>
        <taxon>Caryophanaceae</taxon>
        <taxon>Sporosarcina</taxon>
    </lineage>
</organism>
<feature type="transmembrane region" description="Helical" evidence="1">
    <location>
        <begin position="59"/>
        <end position="76"/>
    </location>
</feature>
<dbReference type="PANTHER" id="PTHR21666:SF270">
    <property type="entry name" value="MUREIN HYDROLASE ACTIVATOR ENVC"/>
    <property type="match status" value="1"/>
</dbReference>
<feature type="transmembrane region" description="Helical" evidence="1">
    <location>
        <begin position="6"/>
        <end position="26"/>
    </location>
</feature>
<evidence type="ECO:0000259" key="2">
    <source>
        <dbReference type="Pfam" id="PF01551"/>
    </source>
</evidence>
<evidence type="ECO:0000256" key="1">
    <source>
        <dbReference type="SAM" id="Phobius"/>
    </source>
</evidence>
<dbReference type="AlphaFoldDB" id="A0A511ZAZ6"/>
<gene>
    <name evidence="3" type="ORF">SLU01_29200</name>
</gene>
<keyword evidence="1" id="KW-0812">Transmembrane</keyword>
<accession>A0A511ZAZ6</accession>
<feature type="domain" description="M23ase beta-sheet core" evidence="2">
    <location>
        <begin position="186"/>
        <end position="278"/>
    </location>
</feature>
<evidence type="ECO:0000313" key="4">
    <source>
        <dbReference type="Proteomes" id="UP000321901"/>
    </source>
</evidence>
<proteinExistence type="predicted"/>
<dbReference type="Proteomes" id="UP000321901">
    <property type="component" value="Unassembled WGS sequence"/>
</dbReference>
<dbReference type="InterPro" id="IPR050570">
    <property type="entry name" value="Cell_wall_metabolism_enzyme"/>
</dbReference>
<dbReference type="SUPFAM" id="SSF51261">
    <property type="entry name" value="Duplicated hybrid motif"/>
    <property type="match status" value="1"/>
</dbReference>
<sequence>MFGIIYTIAMLIVLPAVFISVLWKAAFKTKLEWMLDALTTAVLLVWLFQAGNWSWVGYYFRYLWLVLFIVAFFISLKKVRDLPFRMKYTKNQKSTIGIYALLLVVFGAYNAFVFPSYSVNEEAINLTFPMKQGTYYVGQGGNSVQMNYHHAYESQQYALDVLKLNKLGIRANGLYPEELTKYAIFGDDLYSPCNGKVIEARNDLPDLNPPESNPENPEGNYVALICEQHEAMIYIAHMQEGSVAVTEGDEVKTGRLLGRIGNSGNTTEPHLHIHAELDGVGVPIVFEDRFLTRNSLMRTGK</sequence>
<dbReference type="PANTHER" id="PTHR21666">
    <property type="entry name" value="PEPTIDASE-RELATED"/>
    <property type="match status" value="1"/>
</dbReference>